<proteinExistence type="predicted"/>
<evidence type="ECO:0000256" key="1">
    <source>
        <dbReference type="SAM" id="Coils"/>
    </source>
</evidence>
<sequence>MSQQGAQLQGYNNELIKCIEDLSAKRDELHRQILLEEEEKQRVQHDLHIITERLAAINESLARKIAIRNDYDRTIAETEGAYKKILESSQSLLHVLKREGTTLRDKARVDTTASKPSSLHRTQ</sequence>
<reference evidence="3" key="1">
    <citation type="submission" date="2023-03" db="EMBL/GenBank/DDBJ databases">
        <authorList>
            <person name="Steffen K."/>
            <person name="Cardenas P."/>
        </authorList>
    </citation>
    <scope>NUCLEOTIDE SEQUENCE</scope>
</reference>
<dbReference type="EMBL" id="CASHTH010000222">
    <property type="protein sequence ID" value="CAI7994617.1"/>
    <property type="molecule type" value="Genomic_DNA"/>
</dbReference>
<dbReference type="GO" id="GO:0036064">
    <property type="term" value="C:ciliary basal body"/>
    <property type="evidence" value="ECO:0007669"/>
    <property type="project" value="TreeGrafter"/>
</dbReference>
<gene>
    <name evidence="3" type="ORF">GBAR_LOCUS1515</name>
</gene>
<dbReference type="Proteomes" id="UP001174909">
    <property type="component" value="Unassembled WGS sequence"/>
</dbReference>
<keyword evidence="1" id="KW-0175">Coiled coil</keyword>
<feature type="coiled-coil region" evidence="1">
    <location>
        <begin position="12"/>
        <end position="46"/>
    </location>
</feature>
<dbReference type="AlphaFoldDB" id="A0AA35QWP8"/>
<feature type="region of interest" description="Disordered" evidence="2">
    <location>
        <begin position="104"/>
        <end position="123"/>
    </location>
</feature>
<evidence type="ECO:0000313" key="4">
    <source>
        <dbReference type="Proteomes" id="UP001174909"/>
    </source>
</evidence>
<comment type="caution">
    <text evidence="3">The sequence shown here is derived from an EMBL/GenBank/DDBJ whole genome shotgun (WGS) entry which is preliminary data.</text>
</comment>
<evidence type="ECO:0000313" key="3">
    <source>
        <dbReference type="EMBL" id="CAI7994617.1"/>
    </source>
</evidence>
<organism evidence="3 4">
    <name type="scientific">Geodia barretti</name>
    <name type="common">Barrett's horny sponge</name>
    <dbReference type="NCBI Taxonomy" id="519541"/>
    <lineage>
        <taxon>Eukaryota</taxon>
        <taxon>Metazoa</taxon>
        <taxon>Porifera</taxon>
        <taxon>Demospongiae</taxon>
        <taxon>Heteroscleromorpha</taxon>
        <taxon>Tetractinellida</taxon>
        <taxon>Astrophorina</taxon>
        <taxon>Geodiidae</taxon>
        <taxon>Geodia</taxon>
    </lineage>
</organism>
<dbReference type="InterPro" id="IPR033362">
    <property type="entry name" value="SSNA1_fam"/>
</dbReference>
<accession>A0AA35QWP8</accession>
<feature type="compositionally biased region" description="Polar residues" evidence="2">
    <location>
        <begin position="111"/>
        <end position="123"/>
    </location>
</feature>
<name>A0AA35QWP8_GEOBA</name>
<keyword evidence="4" id="KW-1185">Reference proteome</keyword>
<dbReference type="PANTHER" id="PTHR28661">
    <property type="entry name" value="SJOEGREN SYNDROME NUCLEAR AUTOANTIGEN 1"/>
    <property type="match status" value="1"/>
</dbReference>
<protein>
    <submittedName>
        <fullName evidence="3">Sjoegren syndrome nuclear autoantigen 1 homolog</fullName>
    </submittedName>
</protein>
<dbReference type="PANTHER" id="PTHR28661:SF1">
    <property type="entry name" value="MICROTUBULE NUCLEATION FACTOR SSNA1"/>
    <property type="match status" value="1"/>
</dbReference>
<evidence type="ECO:0000256" key="2">
    <source>
        <dbReference type="SAM" id="MobiDB-lite"/>
    </source>
</evidence>